<dbReference type="InterPro" id="IPR015422">
    <property type="entry name" value="PyrdxlP-dep_Trfase_small"/>
</dbReference>
<comment type="cofactor">
    <cofactor evidence="1">
        <name>pyridoxal 5'-phosphate</name>
        <dbReference type="ChEBI" id="CHEBI:597326"/>
    </cofactor>
</comment>
<keyword evidence="12" id="KW-1185">Reference proteome</keyword>
<dbReference type="PANTHER" id="PTHR43525:SF1">
    <property type="entry name" value="PROTEIN MALY"/>
    <property type="match status" value="1"/>
</dbReference>
<proteinExistence type="inferred from homology"/>
<dbReference type="AlphaFoldDB" id="A0A6N7S5P8"/>
<dbReference type="InterPro" id="IPR051798">
    <property type="entry name" value="Class-II_PLP-Dep_Aminotrans"/>
</dbReference>
<accession>A0A6N7S5P8</accession>
<evidence type="ECO:0000256" key="2">
    <source>
        <dbReference type="ARBA" id="ARBA00012224"/>
    </source>
</evidence>
<dbReference type="NCBIfam" id="TIGR04350">
    <property type="entry name" value="C_S_lyase_PatB"/>
    <property type="match status" value="1"/>
</dbReference>
<evidence type="ECO:0000313" key="11">
    <source>
        <dbReference type="Proteomes" id="UP000433575"/>
    </source>
</evidence>
<keyword evidence="7" id="KW-1133">Transmembrane helix</keyword>
<feature type="domain" description="Aminotransferase class I/classII large" evidence="8">
    <location>
        <begin position="34"/>
        <end position="380"/>
    </location>
</feature>
<dbReference type="EC" id="4.4.1.13" evidence="2"/>
<dbReference type="CDD" id="cd00609">
    <property type="entry name" value="AAT_like"/>
    <property type="match status" value="1"/>
</dbReference>
<evidence type="ECO:0000256" key="1">
    <source>
        <dbReference type="ARBA" id="ARBA00001933"/>
    </source>
</evidence>
<dbReference type="InterPro" id="IPR004839">
    <property type="entry name" value="Aminotransferase_I/II_large"/>
</dbReference>
<sequence>MSYDFTTRINRQPQNSSKWQGMRKHNPEVPEGIVPLSVADMELKNPPEITEGLKQFLDNRILGYTDAGEDYYTETVNWMQRRHHWTIDKDWLVLLPGVVTAINVAVRAFVQPREKVAILTPVYYPFKKTIEACGCRTVTSSLINQDGVYSINFEDLETKLADPNVKMLIFCSPHNPIGRVWTKEELMKVGELCLKHDILIVSDEIHFDLILPGHEHTVFASLSKELSDRMIVCTSVSKTFNLAGMQCSNIVISNPDLRAAYKATMSCYINGHLNIMAYEAATLAYRHCEGWLDELLELLETNRKTAVDFFAEHFPKAIVSPLEGTYLLWVDLRVYFTDQNEQEEFMTKKALLFLDEGYLFGEEGSGFERINLACPTSLLKESLMRLAAAYQNNPAAA</sequence>
<protein>
    <recommendedName>
        <fullName evidence="2">cysteine-S-conjugate beta-lyase</fullName>
        <ecNumber evidence="2">4.4.1.13</ecNumber>
    </recommendedName>
</protein>
<dbReference type="GO" id="GO:0030170">
    <property type="term" value="F:pyridoxal phosphate binding"/>
    <property type="evidence" value="ECO:0007669"/>
    <property type="project" value="InterPro"/>
</dbReference>
<dbReference type="GeneID" id="42457547"/>
<evidence type="ECO:0000256" key="6">
    <source>
        <dbReference type="SAM" id="MobiDB-lite"/>
    </source>
</evidence>
<keyword evidence="4 9" id="KW-0456">Lyase</keyword>
<dbReference type="Pfam" id="PF00155">
    <property type="entry name" value="Aminotran_1_2"/>
    <property type="match status" value="1"/>
</dbReference>
<evidence type="ECO:0000256" key="7">
    <source>
        <dbReference type="SAM" id="Phobius"/>
    </source>
</evidence>
<dbReference type="GO" id="GO:0047804">
    <property type="term" value="F:cysteine-S-conjugate beta-lyase activity"/>
    <property type="evidence" value="ECO:0007669"/>
    <property type="project" value="UniProtKB-EC"/>
</dbReference>
<dbReference type="Gene3D" id="3.40.640.10">
    <property type="entry name" value="Type I PLP-dependent aspartate aminotransferase-like (Major domain)"/>
    <property type="match status" value="1"/>
</dbReference>
<comment type="similarity">
    <text evidence="5">Belongs to the class-II pyridoxal-phosphate-dependent aminotransferase family. MalY/PatB cystathionine beta-lyase subfamily.</text>
</comment>
<dbReference type="Proteomes" id="UP000480929">
    <property type="component" value="Unassembled WGS sequence"/>
</dbReference>
<evidence type="ECO:0000256" key="5">
    <source>
        <dbReference type="ARBA" id="ARBA00037974"/>
    </source>
</evidence>
<dbReference type="Proteomes" id="UP000433575">
    <property type="component" value="Unassembled WGS sequence"/>
</dbReference>
<reference evidence="11 12" key="1">
    <citation type="journal article" date="2019" name="Nat. Med.">
        <title>A library of human gut bacterial isolates paired with longitudinal multiomics data enables mechanistic microbiome research.</title>
        <authorList>
            <person name="Poyet M."/>
            <person name="Groussin M."/>
            <person name="Gibbons S.M."/>
            <person name="Avila-Pacheco J."/>
            <person name="Jiang X."/>
            <person name="Kearney S.M."/>
            <person name="Perrotta A.R."/>
            <person name="Berdy B."/>
            <person name="Zhao S."/>
            <person name="Lieberman T.D."/>
            <person name="Swanson P.K."/>
            <person name="Smith M."/>
            <person name="Roesemann S."/>
            <person name="Alexander J.E."/>
            <person name="Rich S.A."/>
            <person name="Livny J."/>
            <person name="Vlamakis H."/>
            <person name="Clish C."/>
            <person name="Bullock K."/>
            <person name="Deik A."/>
            <person name="Scott J."/>
            <person name="Pierce K.A."/>
            <person name="Xavier R.J."/>
            <person name="Alm E.J."/>
        </authorList>
    </citation>
    <scope>NUCLEOTIDE SEQUENCE [LARGE SCALE GENOMIC DNA]</scope>
    <source>
        <strain evidence="9 11">BIOML-A4</strain>
        <strain evidence="10 12">BIOML-A5</strain>
    </source>
</reference>
<keyword evidence="7" id="KW-0812">Transmembrane</keyword>
<name>A0A6N7S5P8_9FIRM</name>
<dbReference type="EMBL" id="WKPJ01000006">
    <property type="protein sequence ID" value="MSA88965.1"/>
    <property type="molecule type" value="Genomic_DNA"/>
</dbReference>
<keyword evidence="3" id="KW-0663">Pyridoxal phosphate</keyword>
<dbReference type="OrthoDB" id="9802872at2"/>
<dbReference type="InterPro" id="IPR015424">
    <property type="entry name" value="PyrdxlP-dep_Trfase"/>
</dbReference>
<gene>
    <name evidence="10" type="ORF">GKD88_05190</name>
    <name evidence="9" type="ORF">GKE08_06460</name>
</gene>
<evidence type="ECO:0000256" key="3">
    <source>
        <dbReference type="ARBA" id="ARBA00022898"/>
    </source>
</evidence>
<keyword evidence="7" id="KW-0472">Membrane</keyword>
<dbReference type="InterPro" id="IPR027619">
    <property type="entry name" value="C-S_lyase_PatB-like"/>
</dbReference>
<organism evidence="9 11">
    <name type="scientific">Holdemania massiliensis</name>
    <dbReference type="NCBI Taxonomy" id="1468449"/>
    <lineage>
        <taxon>Bacteria</taxon>
        <taxon>Bacillati</taxon>
        <taxon>Bacillota</taxon>
        <taxon>Erysipelotrichia</taxon>
        <taxon>Erysipelotrichales</taxon>
        <taxon>Erysipelotrichaceae</taxon>
        <taxon>Holdemania</taxon>
    </lineage>
</organism>
<feature type="transmembrane region" description="Helical" evidence="7">
    <location>
        <begin position="91"/>
        <end position="110"/>
    </location>
</feature>
<dbReference type="InterPro" id="IPR015421">
    <property type="entry name" value="PyrdxlP-dep_Trfase_major"/>
</dbReference>
<evidence type="ECO:0000256" key="4">
    <source>
        <dbReference type="ARBA" id="ARBA00023239"/>
    </source>
</evidence>
<evidence type="ECO:0000313" key="10">
    <source>
        <dbReference type="EMBL" id="MSC32512.1"/>
    </source>
</evidence>
<dbReference type="EMBL" id="WKPI01000005">
    <property type="protein sequence ID" value="MSC32512.1"/>
    <property type="molecule type" value="Genomic_DNA"/>
</dbReference>
<evidence type="ECO:0000259" key="8">
    <source>
        <dbReference type="Pfam" id="PF00155"/>
    </source>
</evidence>
<evidence type="ECO:0000313" key="9">
    <source>
        <dbReference type="EMBL" id="MSA88965.1"/>
    </source>
</evidence>
<dbReference type="PANTHER" id="PTHR43525">
    <property type="entry name" value="PROTEIN MALY"/>
    <property type="match status" value="1"/>
</dbReference>
<comment type="caution">
    <text evidence="9">The sequence shown here is derived from an EMBL/GenBank/DDBJ whole genome shotgun (WGS) entry which is preliminary data.</text>
</comment>
<evidence type="ECO:0000313" key="12">
    <source>
        <dbReference type="Proteomes" id="UP000480929"/>
    </source>
</evidence>
<dbReference type="Gene3D" id="3.90.1150.10">
    <property type="entry name" value="Aspartate Aminotransferase, domain 1"/>
    <property type="match status" value="1"/>
</dbReference>
<feature type="compositionally biased region" description="Polar residues" evidence="6">
    <location>
        <begin position="1"/>
        <end position="19"/>
    </location>
</feature>
<dbReference type="SUPFAM" id="SSF53383">
    <property type="entry name" value="PLP-dependent transferases"/>
    <property type="match status" value="1"/>
</dbReference>
<dbReference type="RefSeq" id="WP_020225746.1">
    <property type="nucleotide sequence ID" value="NZ_CABKSC010000003.1"/>
</dbReference>
<feature type="region of interest" description="Disordered" evidence="6">
    <location>
        <begin position="1"/>
        <end position="25"/>
    </location>
</feature>